<evidence type="ECO:0000256" key="10">
    <source>
        <dbReference type="SAM" id="Phobius"/>
    </source>
</evidence>
<dbReference type="SUPFAM" id="SSF57196">
    <property type="entry name" value="EGF/Laminin"/>
    <property type="match status" value="1"/>
</dbReference>
<dbReference type="PROSITE" id="PS01187">
    <property type="entry name" value="EGF_CA"/>
    <property type="match status" value="1"/>
</dbReference>
<dbReference type="PROSITE" id="PS50026">
    <property type="entry name" value="EGF_3"/>
    <property type="match status" value="1"/>
</dbReference>
<dbReference type="InterPro" id="IPR011009">
    <property type="entry name" value="Kinase-like_dom_sf"/>
</dbReference>
<evidence type="ECO:0000259" key="11">
    <source>
        <dbReference type="PROSITE" id="PS50011"/>
    </source>
</evidence>
<keyword evidence="5" id="KW-0677">Repeat</keyword>
<keyword evidence="8" id="KW-1015">Disulfide bond</keyword>
<dbReference type="PROSITE" id="PS00010">
    <property type="entry name" value="ASX_HYDROXYL"/>
    <property type="match status" value="1"/>
</dbReference>
<dbReference type="CDD" id="cd00054">
    <property type="entry name" value="EGF_CA"/>
    <property type="match status" value="1"/>
</dbReference>
<dbReference type="InterPro" id="IPR049883">
    <property type="entry name" value="NOTCH1_EGF-like"/>
</dbReference>
<comment type="caution">
    <text evidence="9">Lacks conserved residue(s) required for the propagation of feature annotation.</text>
</comment>
<evidence type="ECO:0000256" key="4">
    <source>
        <dbReference type="ARBA" id="ARBA00022729"/>
    </source>
</evidence>
<keyword evidence="7" id="KW-0067">ATP-binding</keyword>
<keyword evidence="6" id="KW-0547">Nucleotide-binding</keyword>
<proteinExistence type="predicted"/>
<protein>
    <submittedName>
        <fullName evidence="13">Uncharacterized protein</fullName>
    </submittedName>
</protein>
<keyword evidence="1" id="KW-0418">Kinase</keyword>
<name>A0AA89AV96_9ASTE</name>
<feature type="domain" description="Protein kinase" evidence="11">
    <location>
        <begin position="190"/>
        <end position="235"/>
    </location>
</feature>
<dbReference type="SMART" id="SM00181">
    <property type="entry name" value="EGF"/>
    <property type="match status" value="1"/>
</dbReference>
<accession>A0AA89AV96</accession>
<sequence length="235" mass="26410">MGHATPSECWAPLMLARPYAVPMLSAPMTPRVLVIRATKETDIWRMDVMVKMANVFNFPWFCVPDIDECADPAQNRCEKMCINTPGSYRCSCPSGYISIGYLCSKDIGNRSARMAIIGTTASIGTRLLLVGIWWLYRIMKKRKKALLKEKFFKRNGGLVLQQQLSSGEEGNVEKTKLFTSKELDKATDHYNEDRSLGQGGQGTVYKGMLTDGRIVAIKKPKTENEGKLEQFINEV</sequence>
<evidence type="ECO:0000256" key="3">
    <source>
        <dbReference type="ARBA" id="ARBA00022679"/>
    </source>
</evidence>
<keyword evidence="2 9" id="KW-0245">EGF-like domain</keyword>
<dbReference type="PANTHER" id="PTHR27005">
    <property type="entry name" value="WALL-ASSOCIATED RECEPTOR KINASE-LIKE 21"/>
    <property type="match status" value="1"/>
</dbReference>
<comment type="caution">
    <text evidence="13">The sequence shown here is derived from an EMBL/GenBank/DDBJ whole genome shotgun (WGS) entry which is preliminary data.</text>
</comment>
<keyword evidence="10" id="KW-0812">Transmembrane</keyword>
<dbReference type="EMBL" id="JAVXUP010001061">
    <property type="protein sequence ID" value="KAK3016560.1"/>
    <property type="molecule type" value="Genomic_DNA"/>
</dbReference>
<dbReference type="InterPro" id="IPR001881">
    <property type="entry name" value="EGF-like_Ca-bd_dom"/>
</dbReference>
<evidence type="ECO:0000256" key="8">
    <source>
        <dbReference type="ARBA" id="ARBA00023157"/>
    </source>
</evidence>
<dbReference type="Gene3D" id="3.30.200.20">
    <property type="entry name" value="Phosphorylase Kinase, domain 1"/>
    <property type="match status" value="1"/>
</dbReference>
<dbReference type="PANTHER" id="PTHR27005:SF515">
    <property type="entry name" value="WALL-ASSOCIATED RECEPTOR KINASE-LIKE 10-RELATED"/>
    <property type="match status" value="1"/>
</dbReference>
<dbReference type="InterPro" id="IPR000742">
    <property type="entry name" value="EGF"/>
</dbReference>
<dbReference type="Proteomes" id="UP001188597">
    <property type="component" value="Unassembled WGS sequence"/>
</dbReference>
<feature type="non-terminal residue" evidence="13">
    <location>
        <position position="1"/>
    </location>
</feature>
<evidence type="ECO:0000256" key="6">
    <source>
        <dbReference type="ARBA" id="ARBA00022741"/>
    </source>
</evidence>
<evidence type="ECO:0000313" key="13">
    <source>
        <dbReference type="EMBL" id="KAK3016560.1"/>
    </source>
</evidence>
<feature type="domain" description="EGF-like" evidence="12">
    <location>
        <begin position="65"/>
        <end position="104"/>
    </location>
</feature>
<evidence type="ECO:0000256" key="2">
    <source>
        <dbReference type="ARBA" id="ARBA00022536"/>
    </source>
</evidence>
<dbReference type="SUPFAM" id="SSF56112">
    <property type="entry name" value="Protein kinase-like (PK-like)"/>
    <property type="match status" value="1"/>
</dbReference>
<dbReference type="GO" id="GO:0004674">
    <property type="term" value="F:protein serine/threonine kinase activity"/>
    <property type="evidence" value="ECO:0007669"/>
    <property type="project" value="UniProtKB-KW"/>
</dbReference>
<evidence type="ECO:0000259" key="12">
    <source>
        <dbReference type="PROSITE" id="PS50026"/>
    </source>
</evidence>
<dbReference type="InterPro" id="IPR000152">
    <property type="entry name" value="EGF-type_Asp/Asn_hydroxyl_site"/>
</dbReference>
<keyword evidence="10" id="KW-1133">Transmembrane helix</keyword>
<dbReference type="InterPro" id="IPR000719">
    <property type="entry name" value="Prot_kinase_dom"/>
</dbReference>
<keyword evidence="4" id="KW-0732">Signal</keyword>
<keyword evidence="1" id="KW-0723">Serine/threonine-protein kinase</keyword>
<dbReference type="PROSITE" id="PS50011">
    <property type="entry name" value="PROTEIN_KINASE_DOM"/>
    <property type="match status" value="1"/>
</dbReference>
<dbReference type="InterPro" id="IPR045274">
    <property type="entry name" value="WAK-like"/>
</dbReference>
<evidence type="ECO:0000256" key="1">
    <source>
        <dbReference type="ARBA" id="ARBA00022527"/>
    </source>
</evidence>
<gene>
    <name evidence="13" type="ORF">RJ639_005821</name>
</gene>
<dbReference type="Gene3D" id="2.10.25.10">
    <property type="entry name" value="Laminin"/>
    <property type="match status" value="1"/>
</dbReference>
<dbReference type="PROSITE" id="PS01186">
    <property type="entry name" value="EGF_2"/>
    <property type="match status" value="1"/>
</dbReference>
<reference evidence="13" key="1">
    <citation type="submission" date="2022-12" db="EMBL/GenBank/DDBJ databases">
        <title>Draft genome assemblies for two species of Escallonia (Escalloniales).</title>
        <authorList>
            <person name="Chanderbali A."/>
            <person name="Dervinis C."/>
            <person name="Anghel I."/>
            <person name="Soltis D."/>
            <person name="Soltis P."/>
            <person name="Zapata F."/>
        </authorList>
    </citation>
    <scope>NUCLEOTIDE SEQUENCE</scope>
    <source>
        <strain evidence="13">UCBG64.0493</strain>
        <tissue evidence="13">Leaf</tissue>
    </source>
</reference>
<dbReference type="InterPro" id="IPR018097">
    <property type="entry name" value="EGF_Ca-bd_CS"/>
</dbReference>
<dbReference type="Pfam" id="PF07645">
    <property type="entry name" value="EGF_CA"/>
    <property type="match status" value="1"/>
</dbReference>
<evidence type="ECO:0000313" key="14">
    <source>
        <dbReference type="Proteomes" id="UP001188597"/>
    </source>
</evidence>
<dbReference type="GO" id="GO:0005524">
    <property type="term" value="F:ATP binding"/>
    <property type="evidence" value="ECO:0007669"/>
    <property type="project" value="UniProtKB-KW"/>
</dbReference>
<dbReference type="FunFam" id="2.10.25.10:FF:000038">
    <property type="entry name" value="Fibrillin 2"/>
    <property type="match status" value="1"/>
</dbReference>
<dbReference type="AlphaFoldDB" id="A0AA89AV96"/>
<organism evidence="13 14">
    <name type="scientific">Escallonia herrerae</name>
    <dbReference type="NCBI Taxonomy" id="1293975"/>
    <lineage>
        <taxon>Eukaryota</taxon>
        <taxon>Viridiplantae</taxon>
        <taxon>Streptophyta</taxon>
        <taxon>Embryophyta</taxon>
        <taxon>Tracheophyta</taxon>
        <taxon>Spermatophyta</taxon>
        <taxon>Magnoliopsida</taxon>
        <taxon>eudicotyledons</taxon>
        <taxon>Gunneridae</taxon>
        <taxon>Pentapetalae</taxon>
        <taxon>asterids</taxon>
        <taxon>campanulids</taxon>
        <taxon>Escalloniales</taxon>
        <taxon>Escalloniaceae</taxon>
        <taxon>Escallonia</taxon>
    </lineage>
</organism>
<feature type="transmembrane region" description="Helical" evidence="10">
    <location>
        <begin position="114"/>
        <end position="136"/>
    </location>
</feature>
<dbReference type="GO" id="GO:0005886">
    <property type="term" value="C:plasma membrane"/>
    <property type="evidence" value="ECO:0007669"/>
    <property type="project" value="TreeGrafter"/>
</dbReference>
<dbReference type="GO" id="GO:0007166">
    <property type="term" value="P:cell surface receptor signaling pathway"/>
    <property type="evidence" value="ECO:0007669"/>
    <property type="project" value="InterPro"/>
</dbReference>
<evidence type="ECO:0000256" key="5">
    <source>
        <dbReference type="ARBA" id="ARBA00022737"/>
    </source>
</evidence>
<dbReference type="SMART" id="SM00179">
    <property type="entry name" value="EGF_CA"/>
    <property type="match status" value="1"/>
</dbReference>
<evidence type="ECO:0000256" key="7">
    <source>
        <dbReference type="ARBA" id="ARBA00022840"/>
    </source>
</evidence>
<evidence type="ECO:0000256" key="9">
    <source>
        <dbReference type="PROSITE-ProRule" id="PRU00076"/>
    </source>
</evidence>
<dbReference type="GO" id="GO:0005509">
    <property type="term" value="F:calcium ion binding"/>
    <property type="evidence" value="ECO:0007669"/>
    <property type="project" value="InterPro"/>
</dbReference>
<keyword evidence="14" id="KW-1185">Reference proteome</keyword>
<keyword evidence="10" id="KW-0472">Membrane</keyword>
<keyword evidence="3" id="KW-0808">Transferase</keyword>